<accession>A0A562T416</accession>
<evidence type="ECO:0000259" key="6">
    <source>
        <dbReference type="Pfam" id="PF07980"/>
    </source>
</evidence>
<dbReference type="Gene3D" id="1.25.40.390">
    <property type="match status" value="1"/>
</dbReference>
<evidence type="ECO:0000259" key="7">
    <source>
        <dbReference type="Pfam" id="PF14322"/>
    </source>
</evidence>
<evidence type="ECO:0000313" key="9">
    <source>
        <dbReference type="Proteomes" id="UP000316778"/>
    </source>
</evidence>
<dbReference type="OrthoDB" id="9783641at2"/>
<dbReference type="Proteomes" id="UP000316778">
    <property type="component" value="Unassembled WGS sequence"/>
</dbReference>
<sequence>MNKQHYSIIVIVFLCLLPALSCTKLKDNNYNQVIVDQFEPDEKDLEPLVAAAYIPWRKLFNFWQSYFWAQELSADNLLIPKRPWGWVDDGGYRRFHYHKWTSEDAIPVNCWTRTYEGINNCNRVIEQIATDVIPVSQGKENILAELKVLRASYYWVLCDMYGNVPIVTDFTVPEGYLPEQNTRKEVYDFIVKEITESIPLLSENRDQSTYGRFNQWAARTLLAKVYLNAEVYSGTPAWNQCLAQCDTVISSGLYSLELNQKGVFITENERSPEIIFPLPFDEKYVTDWNAFDHHMQTLPQECQATYNLQYSPWGGICAVPQFINTFDPDDARYKDNWIKGQQYSSGGEALIVQNGRFTGQPLNLINVVPAIDTSEAIHGFRLGKFEIKQGITSRLSNDFPLLRYADVILMKAECLLRTGRAAEAAVEVTKIRQRCFADNPAKATVTAADLQQGSSYDYGQRDVHGSTSEGGADVQYGRLLDELGWEFFEECHRRQDLIRFNVFARKSWLSHTPNGDYRELFPIPQSELNKNTNLQQNAGY</sequence>
<proteinExistence type="inferred from homology"/>
<dbReference type="InterPro" id="IPR011990">
    <property type="entry name" value="TPR-like_helical_dom_sf"/>
</dbReference>
<keyword evidence="5" id="KW-0998">Cell outer membrane</keyword>
<organism evidence="8 9">
    <name type="scientific">Chitinophaga japonensis</name>
    <name type="common">Flexibacter japonensis</name>
    <dbReference type="NCBI Taxonomy" id="104662"/>
    <lineage>
        <taxon>Bacteria</taxon>
        <taxon>Pseudomonadati</taxon>
        <taxon>Bacteroidota</taxon>
        <taxon>Chitinophagia</taxon>
        <taxon>Chitinophagales</taxon>
        <taxon>Chitinophagaceae</taxon>
        <taxon>Chitinophaga</taxon>
    </lineage>
</organism>
<comment type="similarity">
    <text evidence="2">Belongs to the SusD family.</text>
</comment>
<evidence type="ECO:0000256" key="3">
    <source>
        <dbReference type="ARBA" id="ARBA00022729"/>
    </source>
</evidence>
<dbReference type="RefSeq" id="WP_145712682.1">
    <property type="nucleotide sequence ID" value="NZ_BAAAFY010000001.1"/>
</dbReference>
<comment type="subcellular location">
    <subcellularLocation>
        <location evidence="1">Cell outer membrane</location>
    </subcellularLocation>
</comment>
<keyword evidence="3" id="KW-0732">Signal</keyword>
<keyword evidence="9" id="KW-1185">Reference proteome</keyword>
<comment type="caution">
    <text evidence="8">The sequence shown here is derived from an EMBL/GenBank/DDBJ whole genome shotgun (WGS) entry which is preliminary data.</text>
</comment>
<dbReference type="AlphaFoldDB" id="A0A562T416"/>
<name>A0A562T416_CHIJA</name>
<dbReference type="EMBL" id="VLLG01000003">
    <property type="protein sequence ID" value="TWI87984.1"/>
    <property type="molecule type" value="Genomic_DNA"/>
</dbReference>
<reference evidence="8 9" key="1">
    <citation type="journal article" date="2013" name="Stand. Genomic Sci.">
        <title>Genomic Encyclopedia of Type Strains, Phase I: The one thousand microbial genomes (KMG-I) project.</title>
        <authorList>
            <person name="Kyrpides N.C."/>
            <person name="Woyke T."/>
            <person name="Eisen J.A."/>
            <person name="Garrity G."/>
            <person name="Lilburn T.G."/>
            <person name="Beck B.J."/>
            <person name="Whitman W.B."/>
            <person name="Hugenholtz P."/>
            <person name="Klenk H.P."/>
        </authorList>
    </citation>
    <scope>NUCLEOTIDE SEQUENCE [LARGE SCALE GENOMIC DNA]</scope>
    <source>
        <strain evidence="8 9">DSM 13484</strain>
    </source>
</reference>
<dbReference type="InterPro" id="IPR033985">
    <property type="entry name" value="SusD-like_N"/>
</dbReference>
<dbReference type="GO" id="GO:0009279">
    <property type="term" value="C:cell outer membrane"/>
    <property type="evidence" value="ECO:0007669"/>
    <property type="project" value="UniProtKB-SubCell"/>
</dbReference>
<feature type="domain" description="RagB/SusD" evidence="6">
    <location>
        <begin position="272"/>
        <end position="540"/>
    </location>
</feature>
<evidence type="ECO:0000256" key="5">
    <source>
        <dbReference type="ARBA" id="ARBA00023237"/>
    </source>
</evidence>
<dbReference type="Pfam" id="PF07980">
    <property type="entry name" value="SusD_RagB"/>
    <property type="match status" value="1"/>
</dbReference>
<dbReference type="SUPFAM" id="SSF48452">
    <property type="entry name" value="TPR-like"/>
    <property type="match status" value="1"/>
</dbReference>
<evidence type="ECO:0000256" key="1">
    <source>
        <dbReference type="ARBA" id="ARBA00004442"/>
    </source>
</evidence>
<keyword evidence="4" id="KW-0472">Membrane</keyword>
<evidence type="ECO:0000256" key="4">
    <source>
        <dbReference type="ARBA" id="ARBA00023136"/>
    </source>
</evidence>
<evidence type="ECO:0000256" key="2">
    <source>
        <dbReference type="ARBA" id="ARBA00006275"/>
    </source>
</evidence>
<dbReference type="CDD" id="cd08977">
    <property type="entry name" value="SusD"/>
    <property type="match status" value="1"/>
</dbReference>
<gene>
    <name evidence="8" type="ORF">LX66_2058</name>
</gene>
<dbReference type="Pfam" id="PF14322">
    <property type="entry name" value="SusD-like_3"/>
    <property type="match status" value="1"/>
</dbReference>
<evidence type="ECO:0000313" key="8">
    <source>
        <dbReference type="EMBL" id="TWI87984.1"/>
    </source>
</evidence>
<protein>
    <submittedName>
        <fullName evidence="8">Putative outer membrane starch-binding protein</fullName>
    </submittedName>
</protein>
<feature type="domain" description="SusD-like N-terminal" evidence="7">
    <location>
        <begin position="95"/>
        <end position="227"/>
    </location>
</feature>
<dbReference type="InterPro" id="IPR012944">
    <property type="entry name" value="SusD_RagB_dom"/>
</dbReference>